<sequence length="149" mass="17158">MLPEGFDRETYIAGLREKHGRILPQDIAFSVENGWLPLIAESLQQIEEALDRHGWIGRATIRQIKEKLGDLRIYVRSRRESYHFSKALADDLAVIRDRYMSTSIKTCEICGDAGELGNFDGYYQTLCRHHADQRRTWIAGGRKGDTFND</sequence>
<accession>A0A7K3VSU8</accession>
<comment type="caution">
    <text evidence="1">The sequence shown here is derived from an EMBL/GenBank/DDBJ whole genome shotgun (WGS) entry which is preliminary data.</text>
</comment>
<evidence type="ECO:0000313" key="1">
    <source>
        <dbReference type="EMBL" id="NEK19942.1"/>
    </source>
</evidence>
<dbReference type="RefSeq" id="WP_164050096.1">
    <property type="nucleotide sequence ID" value="NZ_WUFV01000034.1"/>
</dbReference>
<protein>
    <submittedName>
        <fullName evidence="1">Uncharacterized protein</fullName>
    </submittedName>
</protein>
<organism evidence="1 2">
    <name type="scientific">Rhizobium leguminosarum</name>
    <dbReference type="NCBI Taxonomy" id="384"/>
    <lineage>
        <taxon>Bacteria</taxon>
        <taxon>Pseudomonadati</taxon>
        <taxon>Pseudomonadota</taxon>
        <taxon>Alphaproteobacteria</taxon>
        <taxon>Hyphomicrobiales</taxon>
        <taxon>Rhizobiaceae</taxon>
        <taxon>Rhizobium/Agrobacterium group</taxon>
        <taxon>Rhizobium</taxon>
    </lineage>
</organism>
<reference evidence="1 2" key="1">
    <citation type="submission" date="2019-12" db="EMBL/GenBank/DDBJ databases">
        <title>Rhizobium genotypes associated with high levels of biological nitrogen fixation by grain legumes in a temperate-maritime cropping system.</title>
        <authorList>
            <person name="Maluk M."/>
            <person name="Francesc Ferrando Molina F."/>
            <person name="Lopez Del Egido L."/>
            <person name="Lafos M."/>
            <person name="Langarica-Fuentes A."/>
            <person name="Gebre Yohannes G."/>
            <person name="Young M.W."/>
            <person name="Martin P."/>
            <person name="Gantlett R."/>
            <person name="Kenicer G."/>
            <person name="Hawes C."/>
            <person name="Begg G.S."/>
            <person name="Quilliam R.S."/>
            <person name="Squire G.R."/>
            <person name="Poole P.S."/>
            <person name="Young P.W."/>
            <person name="Iannetta P.M."/>
            <person name="James E.K."/>
        </authorList>
    </citation>
    <scope>NUCLEOTIDE SEQUENCE [LARGE SCALE GENOMIC DNA]</scope>
    <source>
        <strain evidence="1 2">JHI54</strain>
    </source>
</reference>
<evidence type="ECO:0000313" key="2">
    <source>
        <dbReference type="Proteomes" id="UP000471705"/>
    </source>
</evidence>
<name>A0A7K3VSU8_RHILE</name>
<gene>
    <name evidence="1" type="ORF">GR257_34850</name>
</gene>
<proteinExistence type="predicted"/>
<dbReference type="Proteomes" id="UP000471705">
    <property type="component" value="Unassembled WGS sequence"/>
</dbReference>
<dbReference type="EMBL" id="WUFV01000034">
    <property type="protein sequence ID" value="NEK19942.1"/>
    <property type="molecule type" value="Genomic_DNA"/>
</dbReference>
<dbReference type="AlphaFoldDB" id="A0A7K3VSU8"/>